<evidence type="ECO:0000313" key="3">
    <source>
        <dbReference type="Proteomes" id="UP001341840"/>
    </source>
</evidence>
<proteinExistence type="predicted"/>
<accession>A0ABU6QLT0</accession>
<feature type="transmembrane region" description="Helical" evidence="1">
    <location>
        <begin position="15"/>
        <end position="37"/>
    </location>
</feature>
<evidence type="ECO:0000313" key="2">
    <source>
        <dbReference type="EMBL" id="MED6112386.1"/>
    </source>
</evidence>
<dbReference type="Proteomes" id="UP001341840">
    <property type="component" value="Unassembled WGS sequence"/>
</dbReference>
<dbReference type="EMBL" id="JASCZI010000552">
    <property type="protein sequence ID" value="MED6112386.1"/>
    <property type="molecule type" value="Genomic_DNA"/>
</dbReference>
<reference evidence="2 3" key="1">
    <citation type="journal article" date="2023" name="Plants (Basel)">
        <title>Bridging the Gap: Combining Genomics and Transcriptomics Approaches to Understand Stylosanthes scabra, an Orphan Legume from the Brazilian Caatinga.</title>
        <authorList>
            <person name="Ferreira-Neto J.R.C."/>
            <person name="da Silva M.D."/>
            <person name="Binneck E."/>
            <person name="de Melo N.F."/>
            <person name="da Silva R.H."/>
            <person name="de Melo A.L.T.M."/>
            <person name="Pandolfi V."/>
            <person name="Bustamante F.O."/>
            <person name="Brasileiro-Vidal A.C."/>
            <person name="Benko-Iseppon A.M."/>
        </authorList>
    </citation>
    <scope>NUCLEOTIDE SEQUENCE [LARGE SCALE GENOMIC DNA]</scope>
    <source>
        <tissue evidence="2">Leaves</tissue>
    </source>
</reference>
<name>A0ABU6QLT0_9FABA</name>
<evidence type="ECO:0000256" key="1">
    <source>
        <dbReference type="SAM" id="Phobius"/>
    </source>
</evidence>
<keyword evidence="1" id="KW-0472">Membrane</keyword>
<keyword evidence="1" id="KW-0812">Transmembrane</keyword>
<sequence length="117" mass="12461">MASSHLIPSHTPSLIVLHFVVVPSSPPVSVAVFLPAVNPLRRLIPLHRLSLCCRLRQRRSERALPIVVLCAFKDDDIAACLILAAAAASAIAAAPIPAATSTLVEVKSETNIIEKKL</sequence>
<gene>
    <name evidence="2" type="ORF">PIB30_061214</name>
</gene>
<organism evidence="2 3">
    <name type="scientific">Stylosanthes scabra</name>
    <dbReference type="NCBI Taxonomy" id="79078"/>
    <lineage>
        <taxon>Eukaryota</taxon>
        <taxon>Viridiplantae</taxon>
        <taxon>Streptophyta</taxon>
        <taxon>Embryophyta</taxon>
        <taxon>Tracheophyta</taxon>
        <taxon>Spermatophyta</taxon>
        <taxon>Magnoliopsida</taxon>
        <taxon>eudicotyledons</taxon>
        <taxon>Gunneridae</taxon>
        <taxon>Pentapetalae</taxon>
        <taxon>rosids</taxon>
        <taxon>fabids</taxon>
        <taxon>Fabales</taxon>
        <taxon>Fabaceae</taxon>
        <taxon>Papilionoideae</taxon>
        <taxon>50 kb inversion clade</taxon>
        <taxon>dalbergioids sensu lato</taxon>
        <taxon>Dalbergieae</taxon>
        <taxon>Pterocarpus clade</taxon>
        <taxon>Stylosanthes</taxon>
    </lineage>
</organism>
<protein>
    <submittedName>
        <fullName evidence="2">Uncharacterized protein</fullName>
    </submittedName>
</protein>
<comment type="caution">
    <text evidence="2">The sequence shown here is derived from an EMBL/GenBank/DDBJ whole genome shotgun (WGS) entry which is preliminary data.</text>
</comment>
<keyword evidence="1" id="KW-1133">Transmembrane helix</keyword>
<keyword evidence="3" id="KW-1185">Reference proteome</keyword>